<dbReference type="Proteomes" id="UP001058124">
    <property type="component" value="Unassembled WGS sequence"/>
</dbReference>
<comment type="caution">
    <text evidence="2">The sequence shown here is derived from an EMBL/GenBank/DDBJ whole genome shotgun (WGS) entry which is preliminary data.</text>
</comment>
<dbReference type="InterPro" id="IPR046025">
    <property type="entry name" value="DUF5983"/>
</dbReference>
<feature type="domain" description="DUF5983" evidence="1">
    <location>
        <begin position="25"/>
        <end position="119"/>
    </location>
</feature>
<dbReference type="EMBL" id="BRLH01000002">
    <property type="protein sequence ID" value="GKX55247.1"/>
    <property type="molecule type" value="Genomic_DNA"/>
</dbReference>
<organism evidence="2 3">
    <name type="scientific">Leminorella grimontii</name>
    <dbReference type="NCBI Taxonomy" id="82981"/>
    <lineage>
        <taxon>Bacteria</taxon>
        <taxon>Pseudomonadati</taxon>
        <taxon>Pseudomonadota</taxon>
        <taxon>Gammaproteobacteria</taxon>
        <taxon>Enterobacterales</taxon>
        <taxon>Budviciaceae</taxon>
        <taxon>Leminorella</taxon>
    </lineage>
</organism>
<sequence length="119" mass="13447">MNPCPAKDVPKDGTVLPTLAHYSGVQCSTAHITDQDNHCLWHASHSREEYGTSEWIHYTGTGYLIRLSAWTHSRLKLKQLGLSKPARRLIAALQRRYGITQIHLDALGEVLPGFPLFEW</sequence>
<evidence type="ECO:0000313" key="2">
    <source>
        <dbReference type="EMBL" id="GKX55247.1"/>
    </source>
</evidence>
<name>A0AAV5N4C0_9GAMM</name>
<protein>
    <recommendedName>
        <fullName evidence="1">DUF5983 domain-containing protein</fullName>
    </recommendedName>
</protein>
<evidence type="ECO:0000313" key="3">
    <source>
        <dbReference type="Proteomes" id="UP001058124"/>
    </source>
</evidence>
<reference evidence="2" key="1">
    <citation type="submission" date="2022-06" db="EMBL/GenBank/DDBJ databases">
        <title>Draft genome sequences of Leminorella grimontii str. JCM5902.</title>
        <authorList>
            <person name="Wakabayashi Y."/>
            <person name="Kojima K."/>
        </authorList>
    </citation>
    <scope>NUCLEOTIDE SEQUENCE</scope>
    <source>
        <strain evidence="2">JCM 5902</strain>
    </source>
</reference>
<gene>
    <name evidence="2" type="ORF">SOASR030_13590</name>
</gene>
<dbReference type="AlphaFoldDB" id="A0AAV5N4C0"/>
<accession>A0AAV5N4C0</accession>
<keyword evidence="3" id="KW-1185">Reference proteome</keyword>
<dbReference type="Pfam" id="PF19419">
    <property type="entry name" value="DUF5983"/>
    <property type="match status" value="1"/>
</dbReference>
<evidence type="ECO:0000259" key="1">
    <source>
        <dbReference type="Pfam" id="PF19419"/>
    </source>
</evidence>
<proteinExistence type="predicted"/>
<dbReference type="RefSeq" id="WP_051155645.1">
    <property type="nucleotide sequence ID" value="NZ_BRLH01000002.1"/>
</dbReference>